<proteinExistence type="predicted"/>
<keyword evidence="2" id="KW-1185">Reference proteome</keyword>
<name>A0A0P1BDQ5_9BASI</name>
<evidence type="ECO:0000313" key="1">
    <source>
        <dbReference type="EMBL" id="CEH13909.1"/>
    </source>
</evidence>
<protein>
    <submittedName>
        <fullName evidence="1">Uncharacterized protein</fullName>
    </submittedName>
</protein>
<organism evidence="1 2">
    <name type="scientific">Ceraceosorus bombacis</name>
    <dbReference type="NCBI Taxonomy" id="401625"/>
    <lineage>
        <taxon>Eukaryota</taxon>
        <taxon>Fungi</taxon>
        <taxon>Dikarya</taxon>
        <taxon>Basidiomycota</taxon>
        <taxon>Ustilaginomycotina</taxon>
        <taxon>Exobasidiomycetes</taxon>
        <taxon>Ceraceosorales</taxon>
        <taxon>Ceraceosoraceae</taxon>
        <taxon>Ceraceosorus</taxon>
    </lineage>
</organism>
<dbReference type="AlphaFoldDB" id="A0A0P1BDQ5"/>
<evidence type="ECO:0000313" key="2">
    <source>
        <dbReference type="Proteomes" id="UP000054845"/>
    </source>
</evidence>
<reference evidence="1 2" key="1">
    <citation type="submission" date="2014-09" db="EMBL/GenBank/DDBJ databases">
        <authorList>
            <person name="Magalhaes I.L.F."/>
            <person name="Oliveira U."/>
            <person name="Santos F.R."/>
            <person name="Vidigal T.H.D.A."/>
            <person name="Brescovit A.D."/>
            <person name="Santos A.J."/>
        </authorList>
    </citation>
    <scope>NUCLEOTIDE SEQUENCE [LARGE SCALE GENOMIC DNA]</scope>
</reference>
<dbReference type="Proteomes" id="UP000054845">
    <property type="component" value="Unassembled WGS sequence"/>
</dbReference>
<accession>A0A0P1BDQ5</accession>
<sequence>MSSCGYKASMYGMHLNVESELHIERLSLRFDSTRLALPRGDAECELALR</sequence>
<dbReference type="EMBL" id="CCYA01000233">
    <property type="protein sequence ID" value="CEH13909.1"/>
    <property type="molecule type" value="Genomic_DNA"/>
</dbReference>